<dbReference type="HOGENOM" id="CLU_1596066_0_0_1"/>
<feature type="region of interest" description="Disordered" evidence="1">
    <location>
        <begin position="130"/>
        <end position="167"/>
    </location>
</feature>
<keyword evidence="3" id="KW-1185">Reference proteome</keyword>
<dbReference type="PANTHER" id="PTHR34769:SF1">
    <property type="entry name" value="RNA POLYMERASE I AND III SUBUNIT D"/>
    <property type="match status" value="1"/>
</dbReference>
<feature type="compositionally biased region" description="Polar residues" evidence="1">
    <location>
        <begin position="63"/>
        <end position="74"/>
    </location>
</feature>
<protein>
    <submittedName>
        <fullName evidence="2">Uncharacterized protein</fullName>
    </submittedName>
</protein>
<organism evidence="3">
    <name type="scientific">Caenorhabditis remanei</name>
    <name type="common">Caenorhabditis vulgaris</name>
    <dbReference type="NCBI Taxonomy" id="31234"/>
    <lineage>
        <taxon>Eukaryota</taxon>
        <taxon>Metazoa</taxon>
        <taxon>Ecdysozoa</taxon>
        <taxon>Nematoda</taxon>
        <taxon>Chromadorea</taxon>
        <taxon>Rhabditida</taxon>
        <taxon>Rhabditina</taxon>
        <taxon>Rhabditomorpha</taxon>
        <taxon>Rhabditoidea</taxon>
        <taxon>Rhabditidae</taxon>
        <taxon>Peloderinae</taxon>
        <taxon>Caenorhabditis</taxon>
    </lineage>
</organism>
<evidence type="ECO:0000313" key="2">
    <source>
        <dbReference type="EMBL" id="EFO92446.1"/>
    </source>
</evidence>
<gene>
    <name evidence="2" type="ORF">CRE_10981</name>
</gene>
<accession>E3M5U6</accession>
<dbReference type="EMBL" id="DS268425">
    <property type="protein sequence ID" value="EFO92446.1"/>
    <property type="molecule type" value="Genomic_DNA"/>
</dbReference>
<sequence>MSDDAKKKQMMQNFLNRKRKLDLKVEEEKEDDQKPSTSSEKKEVEEIEKKKKEEEKYDKLPSQVHSETQKNILKNSPRGVHDEPRWSVNSMQLPCSPLEQEGFAKLSVKFFYFQAKKALLFEAKRAKERAEQVGPQGYLKPKSLGTNKEFLRRTIESTMPRRKKNDE</sequence>
<dbReference type="AlphaFoldDB" id="E3M5U6"/>
<dbReference type="OrthoDB" id="6352295at2759"/>
<feature type="region of interest" description="Disordered" evidence="1">
    <location>
        <begin position="1"/>
        <end position="85"/>
    </location>
</feature>
<dbReference type="Proteomes" id="UP000008281">
    <property type="component" value="Unassembled WGS sequence"/>
</dbReference>
<proteinExistence type="predicted"/>
<dbReference type="FunCoup" id="E3M5U6">
    <property type="interactions" value="368"/>
</dbReference>
<evidence type="ECO:0000313" key="3">
    <source>
        <dbReference type="Proteomes" id="UP000008281"/>
    </source>
</evidence>
<dbReference type="STRING" id="31234.E3M5U6"/>
<dbReference type="PANTHER" id="PTHR34769">
    <property type="entry name" value="RCG42593, ISOFORM CRA_A"/>
    <property type="match status" value="1"/>
</dbReference>
<reference evidence="2" key="1">
    <citation type="submission" date="2007-07" db="EMBL/GenBank/DDBJ databases">
        <title>PCAP assembly of the Caenorhabditis remanei genome.</title>
        <authorList>
            <consortium name="The Caenorhabditis remanei Sequencing Consortium"/>
            <person name="Wilson R.K."/>
        </authorList>
    </citation>
    <scope>NUCLEOTIDE SEQUENCE [LARGE SCALE GENOMIC DNA]</scope>
    <source>
        <strain evidence="2">PB4641</strain>
    </source>
</reference>
<feature type="compositionally biased region" description="Basic and acidic residues" evidence="1">
    <location>
        <begin position="22"/>
        <end position="59"/>
    </location>
</feature>
<evidence type="ECO:0000256" key="1">
    <source>
        <dbReference type="SAM" id="MobiDB-lite"/>
    </source>
</evidence>
<name>E3M5U6_CAERE</name>
<dbReference type="InterPro" id="IPR038948">
    <property type="entry name" value="POLR1D-like"/>
</dbReference>
<dbReference type="InParanoid" id="E3M5U6"/>
<dbReference type="eggNOG" id="ENOG502SFFY">
    <property type="taxonomic scope" value="Eukaryota"/>
</dbReference>